<dbReference type="GO" id="GO:0016740">
    <property type="term" value="F:transferase activity"/>
    <property type="evidence" value="ECO:0007669"/>
    <property type="project" value="UniProtKB-KW"/>
</dbReference>
<dbReference type="AlphaFoldDB" id="A0A7V4LD46"/>
<accession>A0A7V4LD46</accession>
<dbReference type="NCBIfam" id="TIGR03573">
    <property type="entry name" value="WbuX"/>
    <property type="match status" value="1"/>
</dbReference>
<dbReference type="EMBL" id="DSXI01000485">
    <property type="protein sequence ID" value="HGS05700.1"/>
    <property type="molecule type" value="Genomic_DNA"/>
</dbReference>
<dbReference type="SUPFAM" id="SSF52402">
    <property type="entry name" value="Adenine nucleotide alpha hydrolases-like"/>
    <property type="match status" value="1"/>
</dbReference>
<dbReference type="InterPro" id="IPR014729">
    <property type="entry name" value="Rossmann-like_a/b/a_fold"/>
</dbReference>
<comment type="caution">
    <text evidence="1">The sequence shown here is derived from an EMBL/GenBank/DDBJ whole genome shotgun (WGS) entry which is preliminary data.</text>
</comment>
<name>A0A7V4LD46_9BACT</name>
<dbReference type="Gene3D" id="3.40.50.620">
    <property type="entry name" value="HUPs"/>
    <property type="match status" value="1"/>
</dbReference>
<organism evidence="1">
    <name type="scientific">Desulfobacca acetoxidans</name>
    <dbReference type="NCBI Taxonomy" id="60893"/>
    <lineage>
        <taxon>Bacteria</taxon>
        <taxon>Pseudomonadati</taxon>
        <taxon>Thermodesulfobacteriota</taxon>
        <taxon>Desulfobaccia</taxon>
        <taxon>Desulfobaccales</taxon>
        <taxon>Desulfobaccaceae</taxon>
        <taxon>Desulfobacca</taxon>
    </lineage>
</organism>
<sequence length="434" mass="50833">MEYCARCLYPANAKPTIIFDEEGVCSGCRYHESRERVDWRRREQLLRELLTEYRRRAQEAGRPYDCIIPVSGGKDSHYQTYLLKVVYGMNPLLVTYNHAFNTPLGIRNLNNLVRRFGCDLIRFTANPESVRKISRYMLKKVGDLTWHYHAGIRTFPFQIAVKYKIPLIVWGEHGFAELTGIVTLEDMVEFTKWTRQEHDMRGFEPEDLVNEDSGITWRDVVPYQYPPDEAIEELGVRGIYLSNFMPWNAKEQAELMIRDYGFAPFTGKRDRTFLLYGKTDDHANDVHDYLKYLKFGYGRATDDASMEIRHGRMTREEGVELVRRYDHVRPRTLDTYLNFLGLSEGEFYDWIEPMRDPDIWEKNARGEWVARDAVVNHVHDPGVEAARVPQSPDRTFAPWNRHLYYYDEAEAPTAPQAPAPPREAQDDPLDFIVL</sequence>
<evidence type="ECO:0000313" key="1">
    <source>
        <dbReference type="EMBL" id="HGS05700.1"/>
    </source>
</evidence>
<keyword evidence="1" id="KW-0808">Transferase</keyword>
<protein>
    <submittedName>
        <fullName evidence="1">N-acetyl sugar amidotransferase</fullName>
    </submittedName>
</protein>
<dbReference type="InterPro" id="IPR020022">
    <property type="entry name" value="N-acetyl_sugar_amidoTrfase"/>
</dbReference>
<gene>
    <name evidence="1" type="ORF">ENT08_08210</name>
</gene>
<reference evidence="1" key="1">
    <citation type="journal article" date="2020" name="mSystems">
        <title>Genome- and Community-Level Interaction Insights into Carbon Utilization and Element Cycling Functions of Hydrothermarchaeota in Hydrothermal Sediment.</title>
        <authorList>
            <person name="Zhou Z."/>
            <person name="Liu Y."/>
            <person name="Xu W."/>
            <person name="Pan J."/>
            <person name="Luo Z.H."/>
            <person name="Li M."/>
        </authorList>
    </citation>
    <scope>NUCLEOTIDE SEQUENCE [LARGE SCALE GENOMIC DNA]</scope>
    <source>
        <strain evidence="1">SpSt-548</strain>
    </source>
</reference>
<proteinExistence type="predicted"/>